<dbReference type="AlphaFoldDB" id="A0AAV5L814"/>
<feature type="domain" description="Reverse transcriptase" evidence="1">
    <location>
        <begin position="419"/>
        <end position="588"/>
    </location>
</feature>
<accession>A0AAV5L814</accession>
<dbReference type="InterPro" id="IPR000477">
    <property type="entry name" value="RT_dom"/>
</dbReference>
<feature type="domain" description="Reverse transcriptase zinc-binding" evidence="3">
    <location>
        <begin position="733"/>
        <end position="793"/>
    </location>
</feature>
<evidence type="ECO:0000313" key="5">
    <source>
        <dbReference type="Proteomes" id="UP001054252"/>
    </source>
</evidence>
<dbReference type="Pfam" id="PF03372">
    <property type="entry name" value="Exo_endo_phos"/>
    <property type="match status" value="1"/>
</dbReference>
<dbReference type="Proteomes" id="UP001054252">
    <property type="component" value="Unassembled WGS sequence"/>
</dbReference>
<dbReference type="InterPro" id="IPR005135">
    <property type="entry name" value="Endo/exonuclease/phosphatase"/>
</dbReference>
<name>A0AAV5L814_9ROSI</name>
<dbReference type="InterPro" id="IPR036691">
    <property type="entry name" value="Endo/exonu/phosph_ase_sf"/>
</dbReference>
<dbReference type="SUPFAM" id="SSF56219">
    <property type="entry name" value="DNase I-like"/>
    <property type="match status" value="1"/>
</dbReference>
<dbReference type="EMBL" id="BPVZ01000100">
    <property type="protein sequence ID" value="GKV33391.1"/>
    <property type="molecule type" value="Genomic_DNA"/>
</dbReference>
<protein>
    <recommendedName>
        <fullName evidence="6">Reverse transcriptase domain-containing protein</fullName>
    </recommendedName>
</protein>
<dbReference type="CDD" id="cd01650">
    <property type="entry name" value="RT_nLTR_like"/>
    <property type="match status" value="1"/>
</dbReference>
<reference evidence="4 5" key="1">
    <citation type="journal article" date="2021" name="Commun. Biol.">
        <title>The genome of Shorea leprosula (Dipterocarpaceae) highlights the ecological relevance of drought in aseasonal tropical rainforests.</title>
        <authorList>
            <person name="Ng K.K.S."/>
            <person name="Kobayashi M.J."/>
            <person name="Fawcett J.A."/>
            <person name="Hatakeyama M."/>
            <person name="Paape T."/>
            <person name="Ng C.H."/>
            <person name="Ang C.C."/>
            <person name="Tnah L.H."/>
            <person name="Lee C.T."/>
            <person name="Nishiyama T."/>
            <person name="Sese J."/>
            <person name="O'Brien M.J."/>
            <person name="Copetti D."/>
            <person name="Mohd Noor M.I."/>
            <person name="Ong R.C."/>
            <person name="Putra M."/>
            <person name="Sireger I.Z."/>
            <person name="Indrioko S."/>
            <person name="Kosugi Y."/>
            <person name="Izuno A."/>
            <person name="Isagi Y."/>
            <person name="Lee S.L."/>
            <person name="Shimizu K.K."/>
        </authorList>
    </citation>
    <scope>NUCLEOTIDE SEQUENCE [LARGE SCALE GENOMIC DNA]</scope>
    <source>
        <strain evidence="4">214</strain>
    </source>
</reference>
<evidence type="ECO:0000259" key="3">
    <source>
        <dbReference type="Pfam" id="PF13966"/>
    </source>
</evidence>
<evidence type="ECO:0000259" key="2">
    <source>
        <dbReference type="Pfam" id="PF03372"/>
    </source>
</evidence>
<dbReference type="Pfam" id="PF00078">
    <property type="entry name" value="RVT_1"/>
    <property type="match status" value="1"/>
</dbReference>
<evidence type="ECO:0008006" key="6">
    <source>
        <dbReference type="Google" id="ProtNLM"/>
    </source>
</evidence>
<comment type="caution">
    <text evidence="4">The sequence shown here is derived from an EMBL/GenBank/DDBJ whole genome shotgun (WGS) entry which is preliminary data.</text>
</comment>
<dbReference type="Pfam" id="PF13966">
    <property type="entry name" value="zf-RVT"/>
    <property type="match status" value="1"/>
</dbReference>
<dbReference type="GO" id="GO:0003824">
    <property type="term" value="F:catalytic activity"/>
    <property type="evidence" value="ECO:0007669"/>
    <property type="project" value="InterPro"/>
</dbReference>
<dbReference type="PANTHER" id="PTHR31635">
    <property type="entry name" value="REVERSE TRANSCRIPTASE DOMAIN-CONTAINING PROTEIN-RELATED"/>
    <property type="match status" value="1"/>
</dbReference>
<proteinExistence type="predicted"/>
<gene>
    <name evidence="4" type="ORF">SLEP1_g41908</name>
</gene>
<evidence type="ECO:0000259" key="1">
    <source>
        <dbReference type="Pfam" id="PF00078"/>
    </source>
</evidence>
<evidence type="ECO:0000313" key="4">
    <source>
        <dbReference type="EMBL" id="GKV33391.1"/>
    </source>
</evidence>
<keyword evidence="5" id="KW-1185">Reference proteome</keyword>
<feature type="domain" description="Endonuclease/exonuclease/phosphatase" evidence="2">
    <location>
        <begin position="166"/>
        <end position="281"/>
    </location>
</feature>
<organism evidence="4 5">
    <name type="scientific">Rubroshorea leprosula</name>
    <dbReference type="NCBI Taxonomy" id="152421"/>
    <lineage>
        <taxon>Eukaryota</taxon>
        <taxon>Viridiplantae</taxon>
        <taxon>Streptophyta</taxon>
        <taxon>Embryophyta</taxon>
        <taxon>Tracheophyta</taxon>
        <taxon>Spermatophyta</taxon>
        <taxon>Magnoliopsida</taxon>
        <taxon>eudicotyledons</taxon>
        <taxon>Gunneridae</taxon>
        <taxon>Pentapetalae</taxon>
        <taxon>rosids</taxon>
        <taxon>malvids</taxon>
        <taxon>Malvales</taxon>
        <taxon>Dipterocarpaceae</taxon>
        <taxon>Rubroshorea</taxon>
    </lineage>
</organism>
<dbReference type="InterPro" id="IPR043502">
    <property type="entry name" value="DNA/RNA_pol_sf"/>
</dbReference>
<dbReference type="PANTHER" id="PTHR31635:SF196">
    <property type="entry name" value="REVERSE TRANSCRIPTASE DOMAIN-CONTAINING PROTEIN-RELATED"/>
    <property type="match status" value="1"/>
</dbReference>
<dbReference type="InterPro" id="IPR026960">
    <property type="entry name" value="RVT-Znf"/>
</dbReference>
<sequence length="915" mass="105957">MEEIWAKGLPLVTTRTKQRQTRRVGDRKAREDKVRLKGSMSISDGDIVNRNRVIQREMNLYEVCRMMRMGKRLGIQFEDNDEELQSRLIEAEDRERAGRRDGLGGLGGMVKRKEVGKLASFGALGGLLCLWDRRHFVKREEFTGDGYVGILGEWGVNKQECSLINVYGPNDRQKRAKLWEELRKRVIDKEGRWLIAGDFNAVKGPEERRGKTGVSSDMRDFEEFIVTTGLVDVKLTNRRYTWYKADGTARSRLDKFLLSIEMNNMGGEWIQQGLPRNISDHCVMVLKCKSTDWGPRPFRVLDAWQQHLEFKKAVEDKWREMAVEGFAGQEGFSEMGDVLRKRELIWKQKSRSRWIREGDANTRFFHNVANGRRAQNNIAGLMRDGVWIEDPEAVKNEIVKYFRSLFQGDPWNRPKPDAKVLANRLKSVMSKIVSETQSAFAGGRQLVDSVLVLNEVVDEIKNRKQPAFVFKVDFEKAYDCVDWSFLDWMMDSFGFGTKWRGWIMECLSTARTLILVNGSPAREFEVGKGLRQGDPLSPFLFLMIGEGLQGLFADDTIIMGRADAENIRMVNDVLRWFELMSGLRINFNNSSIYGYNVSEGWLKGSAGKWWYRLGDGVENLWKRVVREKYYGGRSEVDITAVEGARVSKLLRDIIRMGGQSSRLRNMLVKGFKWEVGEGNKNEGRWCWRVEWRRGTIGREKDEEVVLEKMLEGVQVKEGIGDVWKWRHAMDNRYVVKTAYDYLDSMEGVLEDQMCKLIWCRLVPSKVAFFGWRLCLNRLPTKENLQKRGVQLQEEEVLNWWGLESVLPNTVVGVADFFINELGRTVGKEMGSCIFLAVAWYVWYGRNTQVFREDEGIPEKMLERVQVKTFLWLKAKVNGCVFSFYEWQVCPMECAKSVKRHKRMRKQSSKAVVAPS</sequence>
<dbReference type="SUPFAM" id="SSF56672">
    <property type="entry name" value="DNA/RNA polymerases"/>
    <property type="match status" value="1"/>
</dbReference>
<dbReference type="Gene3D" id="3.60.10.10">
    <property type="entry name" value="Endonuclease/exonuclease/phosphatase"/>
    <property type="match status" value="1"/>
</dbReference>